<organism evidence="2 3">
    <name type="scientific">Rhizopus oryzae</name>
    <name type="common">Mucormycosis agent</name>
    <name type="synonym">Rhizopus arrhizus var. delemar</name>
    <dbReference type="NCBI Taxonomy" id="64495"/>
    <lineage>
        <taxon>Eukaryota</taxon>
        <taxon>Fungi</taxon>
        <taxon>Fungi incertae sedis</taxon>
        <taxon>Mucoromycota</taxon>
        <taxon>Mucoromycotina</taxon>
        <taxon>Mucoromycetes</taxon>
        <taxon>Mucorales</taxon>
        <taxon>Mucorineae</taxon>
        <taxon>Rhizopodaceae</taxon>
        <taxon>Rhizopus</taxon>
    </lineage>
</organism>
<dbReference type="Pfam" id="PF17921">
    <property type="entry name" value="Integrase_H2C2"/>
    <property type="match status" value="1"/>
</dbReference>
<dbReference type="Pfam" id="PF00665">
    <property type="entry name" value="rve"/>
    <property type="match status" value="1"/>
</dbReference>
<evidence type="ECO:0000259" key="1">
    <source>
        <dbReference type="PROSITE" id="PS50994"/>
    </source>
</evidence>
<dbReference type="InterPro" id="IPR041588">
    <property type="entry name" value="Integrase_H2C2"/>
</dbReference>
<gene>
    <name evidence="2" type="ORF">G6F51_012399</name>
</gene>
<dbReference type="Proteomes" id="UP000717996">
    <property type="component" value="Unassembled WGS sequence"/>
</dbReference>
<dbReference type="InterPro" id="IPR001584">
    <property type="entry name" value="Integrase_cat-core"/>
</dbReference>
<dbReference type="GO" id="GO:0003676">
    <property type="term" value="F:nucleic acid binding"/>
    <property type="evidence" value="ECO:0007669"/>
    <property type="project" value="InterPro"/>
</dbReference>
<dbReference type="GO" id="GO:0015074">
    <property type="term" value="P:DNA integration"/>
    <property type="evidence" value="ECO:0007669"/>
    <property type="project" value="InterPro"/>
</dbReference>
<dbReference type="EMBL" id="JAANIT010003574">
    <property type="protein sequence ID" value="KAG1533872.1"/>
    <property type="molecule type" value="Genomic_DNA"/>
</dbReference>
<sequence>MEQRKINQMVIYLETLQIPEDETKSLKKFLLRESSNFTLYKNVLYRYNTENGTIRKVLNKQEAQEIMNAYHQHPLGGHLAYNNTLHKIATRYYWENMAKDIKDFVQTCPRCQVFGKKSLREELYPVPVSIKPFDRIAIDVKHVQTSRSGHRYIVAAIDYLTKYVEARPLRFQSSSEIALFLYEDVICRHGCPTILVTDNGKPFLSGLVRKVCQAYSIVHKTTTPYNPQSNGLIERFNRTLGQILQKRSDTEKEDWDIYLPATLFAYRSIKQATTKQSPFFLMYGYEPKTPFDIDSRIFEKNSHKFEAVLWHRTSHQLHNLNWIREQAVQAIKQTQTAQKKAIENKILEERKELKPPFRLGDMVLLYKDYMSTSWSGKLQDKWEGPFIIQNSLGKGTYHIKNMDPNDTKIRRVHGNRLKSYAVPNTMWNTEGERSISSLILDKETNELVQ</sequence>
<dbReference type="InterPro" id="IPR036397">
    <property type="entry name" value="RNaseH_sf"/>
</dbReference>
<dbReference type="AlphaFoldDB" id="A0A9P6XWS1"/>
<proteinExistence type="predicted"/>
<feature type="domain" description="Integrase catalytic" evidence="1">
    <location>
        <begin position="128"/>
        <end position="286"/>
    </location>
</feature>
<dbReference type="FunFam" id="3.30.420.10:FF:000032">
    <property type="entry name" value="Retrovirus-related Pol polyprotein from transposon 297-like Protein"/>
    <property type="match status" value="1"/>
</dbReference>
<dbReference type="PROSITE" id="PS50994">
    <property type="entry name" value="INTEGRASE"/>
    <property type="match status" value="1"/>
</dbReference>
<dbReference type="Gene3D" id="3.30.420.10">
    <property type="entry name" value="Ribonuclease H-like superfamily/Ribonuclease H"/>
    <property type="match status" value="1"/>
</dbReference>
<dbReference type="Gene3D" id="1.10.340.70">
    <property type="match status" value="1"/>
</dbReference>
<dbReference type="PANTHER" id="PTHR37984:SF5">
    <property type="entry name" value="PROTEIN NYNRIN-LIKE"/>
    <property type="match status" value="1"/>
</dbReference>
<evidence type="ECO:0000313" key="3">
    <source>
        <dbReference type="Proteomes" id="UP000717996"/>
    </source>
</evidence>
<dbReference type="InterPro" id="IPR012337">
    <property type="entry name" value="RNaseH-like_sf"/>
</dbReference>
<protein>
    <recommendedName>
        <fullName evidence="1">Integrase catalytic domain-containing protein</fullName>
    </recommendedName>
</protein>
<reference evidence="2" key="1">
    <citation type="journal article" date="2020" name="Microb. Genom.">
        <title>Genetic diversity of clinical and environmental Mucorales isolates obtained from an investigation of mucormycosis cases among solid organ transplant recipients.</title>
        <authorList>
            <person name="Nguyen M.H."/>
            <person name="Kaul D."/>
            <person name="Muto C."/>
            <person name="Cheng S.J."/>
            <person name="Richter R.A."/>
            <person name="Bruno V.M."/>
            <person name="Liu G."/>
            <person name="Beyhan S."/>
            <person name="Sundermann A.J."/>
            <person name="Mounaud S."/>
            <person name="Pasculle A.W."/>
            <person name="Nierman W.C."/>
            <person name="Driscoll E."/>
            <person name="Cumbie R."/>
            <person name="Clancy C.J."/>
            <person name="Dupont C.L."/>
        </authorList>
    </citation>
    <scope>NUCLEOTIDE SEQUENCE</scope>
    <source>
        <strain evidence="2">GL16</strain>
    </source>
</reference>
<name>A0A9P6XWS1_RHIOR</name>
<accession>A0A9P6XWS1</accession>
<evidence type="ECO:0000313" key="2">
    <source>
        <dbReference type="EMBL" id="KAG1533872.1"/>
    </source>
</evidence>
<dbReference type="FunFam" id="1.10.340.70:FF:000001">
    <property type="entry name" value="Retrovirus-related Pol polyprotein from transposon gypsy-like Protein"/>
    <property type="match status" value="1"/>
</dbReference>
<dbReference type="PANTHER" id="PTHR37984">
    <property type="entry name" value="PROTEIN CBG26694"/>
    <property type="match status" value="1"/>
</dbReference>
<dbReference type="SUPFAM" id="SSF53098">
    <property type="entry name" value="Ribonuclease H-like"/>
    <property type="match status" value="1"/>
</dbReference>
<dbReference type="InterPro" id="IPR050951">
    <property type="entry name" value="Retrovirus_Pol_polyprotein"/>
</dbReference>
<comment type="caution">
    <text evidence="2">The sequence shown here is derived from an EMBL/GenBank/DDBJ whole genome shotgun (WGS) entry which is preliminary data.</text>
</comment>
<dbReference type="GO" id="GO:0005634">
    <property type="term" value="C:nucleus"/>
    <property type="evidence" value="ECO:0007669"/>
    <property type="project" value="UniProtKB-ARBA"/>
</dbReference>